<dbReference type="AlphaFoldDB" id="A0A1H8LY76"/>
<evidence type="ECO:0000313" key="3">
    <source>
        <dbReference type="Proteomes" id="UP000183002"/>
    </source>
</evidence>
<sequence length="77" mass="8259">MRTFGNQKQMYPSSAHQRFSSKNAASSMNGRSGEAAPQRTDGQPRSAVGGGFNRSTQHTLRTSLLGFGIARSCVAVR</sequence>
<gene>
    <name evidence="2" type="ORF">SAMN05216227_10472</name>
</gene>
<feature type="region of interest" description="Disordered" evidence="1">
    <location>
        <begin position="1"/>
        <end position="55"/>
    </location>
</feature>
<proteinExistence type="predicted"/>
<name>A0A1H8LY76_9RHOB</name>
<keyword evidence="3" id="KW-1185">Reference proteome</keyword>
<feature type="compositionally biased region" description="Polar residues" evidence="1">
    <location>
        <begin position="1"/>
        <end position="30"/>
    </location>
</feature>
<dbReference type="Proteomes" id="UP000183002">
    <property type="component" value="Unassembled WGS sequence"/>
</dbReference>
<organism evidence="2 3">
    <name type="scientific">Pseudorhodobacter antarcticus</name>
    <dbReference type="NCBI Taxonomy" id="1077947"/>
    <lineage>
        <taxon>Bacteria</taxon>
        <taxon>Pseudomonadati</taxon>
        <taxon>Pseudomonadota</taxon>
        <taxon>Alphaproteobacteria</taxon>
        <taxon>Rhodobacterales</taxon>
        <taxon>Paracoccaceae</taxon>
        <taxon>Pseudorhodobacter</taxon>
    </lineage>
</organism>
<dbReference type="STRING" id="1077947.SAMN05216227_10472"/>
<reference evidence="2 3" key="1">
    <citation type="submission" date="2016-10" db="EMBL/GenBank/DDBJ databases">
        <authorList>
            <person name="de Groot N.N."/>
        </authorList>
    </citation>
    <scope>NUCLEOTIDE SEQUENCE [LARGE SCALE GENOMIC DNA]</scope>
    <source>
        <strain evidence="2 3">CGMCC 1.10836</strain>
    </source>
</reference>
<dbReference type="EMBL" id="FOCO01000047">
    <property type="protein sequence ID" value="SEO10055.1"/>
    <property type="molecule type" value="Genomic_DNA"/>
</dbReference>
<evidence type="ECO:0000256" key="1">
    <source>
        <dbReference type="SAM" id="MobiDB-lite"/>
    </source>
</evidence>
<accession>A0A1H8LY76</accession>
<protein>
    <submittedName>
        <fullName evidence="2">Uncharacterized protein</fullName>
    </submittedName>
</protein>
<evidence type="ECO:0000313" key="2">
    <source>
        <dbReference type="EMBL" id="SEO10055.1"/>
    </source>
</evidence>